<name>A0ABQ5XA75_9GAMM</name>
<dbReference type="SUPFAM" id="SSF56935">
    <property type="entry name" value="Porins"/>
    <property type="match status" value="1"/>
</dbReference>
<dbReference type="Pfam" id="PF07396">
    <property type="entry name" value="Porin_O_P"/>
    <property type="match status" value="1"/>
</dbReference>
<keyword evidence="1" id="KW-0732">Signal</keyword>
<sequence length="401" mass="44710">MPRRSKLAFAVSACGASALLAVLTPATARAGGDDWLYHWPTLIKTSDGTELGLVLRYQYDVNDFSHDDNKFADAHTNRRKYLGFYLKKPGVYDATVYYDFQSKQWQDVFARLQSRAVLGDDYGALRFGQSKTPVSFEGVTTSTQTTFIELALPSQAVYENRRVGVDWAIQRPHWLASLGYYGKSLTGKNRGHTLAARAAWVPIHEAATVLHLGIAASQEHPYGLVNALGVQQPATASFKTTPEAGLTGVNLISSGTLAGVNHINRLGLEEVWIAGPWSVQGEYLRAQTRFDLPKPHYNLDGYYVFGSWVLTGESRQYHDGNVSNVIPTREWGAVELALRYSELNLNDGRVLGGREHDWTAGANWYIGSHLRLQANYIRAFSNRRGLVVDPRIFELRAEIFL</sequence>
<gene>
    <name evidence="2" type="primary">oprO</name>
    <name evidence="2" type="ORF">GCM10007898_10970</name>
</gene>
<evidence type="ECO:0000256" key="1">
    <source>
        <dbReference type="SAM" id="SignalP"/>
    </source>
</evidence>
<dbReference type="InterPro" id="IPR023614">
    <property type="entry name" value="Porin_dom_sf"/>
</dbReference>
<evidence type="ECO:0000313" key="2">
    <source>
        <dbReference type="EMBL" id="GLQ87531.1"/>
    </source>
</evidence>
<proteinExistence type="predicted"/>
<organism evidence="2 3">
    <name type="scientific">Dyella flagellata</name>
    <dbReference type="NCBI Taxonomy" id="1867833"/>
    <lineage>
        <taxon>Bacteria</taxon>
        <taxon>Pseudomonadati</taxon>
        <taxon>Pseudomonadota</taxon>
        <taxon>Gammaproteobacteria</taxon>
        <taxon>Lysobacterales</taxon>
        <taxon>Rhodanobacteraceae</taxon>
        <taxon>Dyella</taxon>
    </lineage>
</organism>
<protein>
    <submittedName>
        <fullName evidence="2">Porin</fullName>
    </submittedName>
</protein>
<dbReference type="EMBL" id="BSOA01000007">
    <property type="protein sequence ID" value="GLQ87531.1"/>
    <property type="molecule type" value="Genomic_DNA"/>
</dbReference>
<dbReference type="InterPro" id="IPR010870">
    <property type="entry name" value="Porin_O/P"/>
</dbReference>
<dbReference type="Proteomes" id="UP001156627">
    <property type="component" value="Unassembled WGS sequence"/>
</dbReference>
<feature type="signal peptide" evidence="1">
    <location>
        <begin position="1"/>
        <end position="30"/>
    </location>
</feature>
<accession>A0ABQ5XA75</accession>
<dbReference type="RefSeq" id="WP_284330979.1">
    <property type="nucleotide sequence ID" value="NZ_BSOA01000007.1"/>
</dbReference>
<reference evidence="3" key="1">
    <citation type="journal article" date="2019" name="Int. J. Syst. Evol. Microbiol.">
        <title>The Global Catalogue of Microorganisms (GCM) 10K type strain sequencing project: providing services to taxonomists for standard genome sequencing and annotation.</title>
        <authorList>
            <consortium name="The Broad Institute Genomics Platform"/>
            <consortium name="The Broad Institute Genome Sequencing Center for Infectious Disease"/>
            <person name="Wu L."/>
            <person name="Ma J."/>
        </authorList>
    </citation>
    <scope>NUCLEOTIDE SEQUENCE [LARGE SCALE GENOMIC DNA]</scope>
    <source>
        <strain evidence="3">NBRC 111981</strain>
    </source>
</reference>
<evidence type="ECO:0000313" key="3">
    <source>
        <dbReference type="Proteomes" id="UP001156627"/>
    </source>
</evidence>
<dbReference type="Gene3D" id="2.40.160.10">
    <property type="entry name" value="Porin"/>
    <property type="match status" value="1"/>
</dbReference>
<comment type="caution">
    <text evidence="2">The sequence shown here is derived from an EMBL/GenBank/DDBJ whole genome shotgun (WGS) entry which is preliminary data.</text>
</comment>
<keyword evidence="3" id="KW-1185">Reference proteome</keyword>
<feature type="chain" id="PRO_5046458955" evidence="1">
    <location>
        <begin position="31"/>
        <end position="401"/>
    </location>
</feature>